<evidence type="ECO:0000313" key="2">
    <source>
        <dbReference type="EMBL" id="NNU26397.1"/>
    </source>
</evidence>
<evidence type="ECO:0000313" key="3">
    <source>
        <dbReference type="Proteomes" id="UP000557204"/>
    </source>
</evidence>
<keyword evidence="1" id="KW-0812">Transmembrane</keyword>
<dbReference type="RefSeq" id="WP_171245881.1">
    <property type="nucleotide sequence ID" value="NZ_JABFAJ010000003.1"/>
</dbReference>
<protein>
    <submittedName>
        <fullName evidence="2">Uncharacterized protein</fullName>
    </submittedName>
</protein>
<accession>A0A849K5H4</accession>
<dbReference type="Proteomes" id="UP000557204">
    <property type="component" value="Unassembled WGS sequence"/>
</dbReference>
<proteinExistence type="predicted"/>
<feature type="transmembrane region" description="Helical" evidence="1">
    <location>
        <begin position="28"/>
        <end position="47"/>
    </location>
</feature>
<sequence length="55" mass="5654">MRPARCWAAGGVLAVVLSQVRELGEALGLTMSIGGSLLAVVGVVMIWRAGRTGES</sequence>
<comment type="caution">
    <text evidence="2">The sequence shown here is derived from an EMBL/GenBank/DDBJ whole genome shotgun (WGS) entry which is preliminary data.</text>
</comment>
<dbReference type="AlphaFoldDB" id="A0A849K5H4"/>
<reference evidence="2 3" key="1">
    <citation type="submission" date="2020-05" db="EMBL/GenBank/DDBJ databases">
        <title>Genome sequence of Isoptericola sp. JC619 isolated from Chilika lagoon, India.</title>
        <authorList>
            <person name="Kumar D."/>
            <person name="Appam K."/>
            <person name="Gandham S."/>
            <person name="Uppada J."/>
            <person name="Sasikala C."/>
            <person name="Venkata Ramana C."/>
        </authorList>
    </citation>
    <scope>NUCLEOTIDE SEQUENCE [LARGE SCALE GENOMIC DNA]</scope>
    <source>
        <strain evidence="2 3">JC619</strain>
    </source>
</reference>
<keyword evidence="3" id="KW-1185">Reference proteome</keyword>
<organism evidence="2 3">
    <name type="scientific">Isoptericola sediminis</name>
    <dbReference type="NCBI Taxonomy" id="2733572"/>
    <lineage>
        <taxon>Bacteria</taxon>
        <taxon>Bacillati</taxon>
        <taxon>Actinomycetota</taxon>
        <taxon>Actinomycetes</taxon>
        <taxon>Micrococcales</taxon>
        <taxon>Promicromonosporaceae</taxon>
        <taxon>Isoptericola</taxon>
    </lineage>
</organism>
<gene>
    <name evidence="2" type="ORF">HLI28_02415</name>
</gene>
<dbReference type="EMBL" id="JABFAJ010000003">
    <property type="protein sequence ID" value="NNU26397.1"/>
    <property type="molecule type" value="Genomic_DNA"/>
</dbReference>
<keyword evidence="1" id="KW-1133">Transmembrane helix</keyword>
<name>A0A849K5H4_9MICO</name>
<keyword evidence="1" id="KW-0472">Membrane</keyword>
<evidence type="ECO:0000256" key="1">
    <source>
        <dbReference type="SAM" id="Phobius"/>
    </source>
</evidence>